<dbReference type="InParanoid" id="A0A3Q3MX18"/>
<feature type="chain" id="PRO_5018604561" evidence="10">
    <location>
        <begin position="20"/>
        <end position="807"/>
    </location>
</feature>
<dbReference type="GeneTree" id="ENSGT00940000165728"/>
<protein>
    <submittedName>
        <fullName evidence="13">Si:ch211-129c21.1</fullName>
    </submittedName>
</protein>
<dbReference type="InterPro" id="IPR007110">
    <property type="entry name" value="Ig-like_dom"/>
</dbReference>
<dbReference type="GO" id="GO:0007411">
    <property type="term" value="P:axon guidance"/>
    <property type="evidence" value="ECO:0007669"/>
    <property type="project" value="TreeGrafter"/>
</dbReference>
<dbReference type="InterPro" id="IPR015943">
    <property type="entry name" value="WD40/YVTN_repeat-like_dom_sf"/>
</dbReference>
<dbReference type="InterPro" id="IPR027231">
    <property type="entry name" value="Semaphorin"/>
</dbReference>
<evidence type="ECO:0000256" key="4">
    <source>
        <dbReference type="ARBA" id="ARBA00023157"/>
    </source>
</evidence>
<dbReference type="GO" id="GO:0000122">
    <property type="term" value="P:negative regulation of transcription by RNA polymerase II"/>
    <property type="evidence" value="ECO:0007669"/>
    <property type="project" value="TreeGrafter"/>
</dbReference>
<keyword evidence="3 9" id="KW-0472">Membrane</keyword>
<reference evidence="13" key="2">
    <citation type="submission" date="2025-09" db="UniProtKB">
        <authorList>
            <consortium name="Ensembl"/>
        </authorList>
    </citation>
    <scope>IDENTIFICATION</scope>
</reference>
<evidence type="ECO:0000256" key="5">
    <source>
        <dbReference type="ARBA" id="ARBA00023180"/>
    </source>
</evidence>
<dbReference type="InterPro" id="IPR001627">
    <property type="entry name" value="Semap_dom"/>
</dbReference>
<dbReference type="GeneID" id="113129402"/>
<evidence type="ECO:0000256" key="3">
    <source>
        <dbReference type="ARBA" id="ARBA00023136"/>
    </source>
</evidence>
<dbReference type="Gene3D" id="2.60.40.10">
    <property type="entry name" value="Immunoglobulins"/>
    <property type="match status" value="1"/>
</dbReference>
<evidence type="ECO:0000256" key="7">
    <source>
        <dbReference type="PROSITE-ProRule" id="PRU00352"/>
    </source>
</evidence>
<dbReference type="GO" id="GO:0071526">
    <property type="term" value="P:semaphorin-plexin signaling pathway"/>
    <property type="evidence" value="ECO:0007669"/>
    <property type="project" value="TreeGrafter"/>
</dbReference>
<dbReference type="InterPro" id="IPR036179">
    <property type="entry name" value="Ig-like_dom_sf"/>
</dbReference>
<reference evidence="13" key="1">
    <citation type="submission" date="2025-08" db="UniProtKB">
        <authorList>
            <consortium name="Ensembl"/>
        </authorList>
    </citation>
    <scope>IDENTIFICATION</scope>
</reference>
<dbReference type="PROSITE" id="PS50835">
    <property type="entry name" value="IG_LIKE"/>
    <property type="match status" value="1"/>
</dbReference>
<dbReference type="GO" id="GO:0005886">
    <property type="term" value="C:plasma membrane"/>
    <property type="evidence" value="ECO:0007669"/>
    <property type="project" value="TreeGrafter"/>
</dbReference>
<dbReference type="STRING" id="205130.ENSMAMP00000027406"/>
<proteinExistence type="inferred from homology"/>
<dbReference type="SMART" id="SM00630">
    <property type="entry name" value="Sema"/>
    <property type="match status" value="1"/>
</dbReference>
<keyword evidence="9" id="KW-1133">Transmembrane helix</keyword>
<dbReference type="SUPFAM" id="SSF48726">
    <property type="entry name" value="Immunoglobulin"/>
    <property type="match status" value="1"/>
</dbReference>
<evidence type="ECO:0000256" key="2">
    <source>
        <dbReference type="ARBA" id="ARBA00009492"/>
    </source>
</evidence>
<organism evidence="13 14">
    <name type="scientific">Mastacembelus armatus</name>
    <name type="common">zig-zag eel</name>
    <dbReference type="NCBI Taxonomy" id="205130"/>
    <lineage>
        <taxon>Eukaryota</taxon>
        <taxon>Metazoa</taxon>
        <taxon>Chordata</taxon>
        <taxon>Craniata</taxon>
        <taxon>Vertebrata</taxon>
        <taxon>Euteleostomi</taxon>
        <taxon>Actinopterygii</taxon>
        <taxon>Neopterygii</taxon>
        <taxon>Teleostei</taxon>
        <taxon>Neoteleostei</taxon>
        <taxon>Acanthomorphata</taxon>
        <taxon>Anabantaria</taxon>
        <taxon>Synbranchiformes</taxon>
        <taxon>Mastacembelidae</taxon>
        <taxon>Mastacembelus</taxon>
    </lineage>
</organism>
<dbReference type="RefSeq" id="XP_026161157.1">
    <property type="nucleotide sequence ID" value="XM_026305372.1"/>
</dbReference>
<keyword evidence="4" id="KW-1015">Disulfide bond</keyword>
<dbReference type="Pfam" id="PF01403">
    <property type="entry name" value="Sema"/>
    <property type="match status" value="1"/>
</dbReference>
<dbReference type="SMART" id="SM00423">
    <property type="entry name" value="PSI"/>
    <property type="match status" value="1"/>
</dbReference>
<feature type="domain" description="Sema" evidence="12">
    <location>
        <begin position="25"/>
        <end position="499"/>
    </location>
</feature>
<dbReference type="InterPro" id="IPR036352">
    <property type="entry name" value="Semap_dom_sf"/>
</dbReference>
<sequence length="807" mass="90307">MSLLSTLSIVCGLMLHVSSSAINTRYCVPRKTIPYHNGLKLFREEKIFNYSTMLLRDDLGVLLLGAREAIYALDINNISIRNSAVYWRVTKEKQMECTYKGKHAEVECRNYIRTLHRVNDTTMYVCGTNAFSPTCDYMTLADGQLRLQGKQEEGKGKCPFDPFQRYSSLMVGNDLYSATSINFLGSEPVVLRSSNLALRTEFKSSWLSEPNFVYMDFMGESFDSPDGDDDKVYLFFSENAMEYDFYSKVVVSRVARVCKGDMGGQRTLQRKWTSFLKARLDCSLPEPSLPPIVQDVFLLKHKEDWRKSIFYAVFTPQSSLSQVSAVCAYSVSAIRDIFNEGKFKTPVAVETSHVKWVMYTGETPVPRPGACINNLALKMGINRSLDLPDKTLQFIRDRPLMDEAVRPLTGGPLLVKRGALLTRIVVDTVLALDGQRYAVMFIGTDNGYVQKAVNYAGEMFIIEETQLYENPEPISILRLSSTKGQLYAGSEFGAIQMSVSNCSRYDTCVDCILARDPYCAWDFSMEQCFSVHSLARSSNTAIQSLKEGDVSQCPQPDPVAAVDFVLVPENNIQLPCQLHSNLAQVLWRFSDQILHSNQKYYIYDEGLLILNASESDAGLYTCDSVEQINDRTYNRSVAVYRLQLYSGPAVGDSTTPGNEVINSSDSIHSLNTAAPSPVPTLGNEDPLSPETQGDTGRITHLEVAVALLTLLCLSLMGVIFWIWIRGHRECFKLAQHSSENEGKRQSGEYMHIQNRTSEIKLLGPESGRLCSTNNNHSAVDFKGNGEHRLANISSLDGLGYINDESEI</sequence>
<feature type="region of interest" description="Disordered" evidence="8">
    <location>
        <begin position="672"/>
        <end position="694"/>
    </location>
</feature>
<evidence type="ECO:0000313" key="14">
    <source>
        <dbReference type="Proteomes" id="UP000261640"/>
    </source>
</evidence>
<keyword evidence="5" id="KW-0325">Glycoprotein</keyword>
<dbReference type="GO" id="GO:0043931">
    <property type="term" value="P:ossification involved in bone maturation"/>
    <property type="evidence" value="ECO:0007669"/>
    <property type="project" value="TreeGrafter"/>
</dbReference>
<feature type="transmembrane region" description="Helical" evidence="9">
    <location>
        <begin position="703"/>
        <end position="724"/>
    </location>
</feature>
<keyword evidence="10" id="KW-0732">Signal</keyword>
<evidence type="ECO:0000256" key="9">
    <source>
        <dbReference type="SAM" id="Phobius"/>
    </source>
</evidence>
<dbReference type="PANTHER" id="PTHR11036">
    <property type="entry name" value="SEMAPHORIN"/>
    <property type="match status" value="1"/>
</dbReference>
<dbReference type="GO" id="GO:0030335">
    <property type="term" value="P:positive regulation of cell migration"/>
    <property type="evidence" value="ECO:0007669"/>
    <property type="project" value="TreeGrafter"/>
</dbReference>
<dbReference type="Pfam" id="PF00047">
    <property type="entry name" value="ig"/>
    <property type="match status" value="1"/>
</dbReference>
<dbReference type="AlphaFoldDB" id="A0A3Q3MX18"/>
<keyword evidence="9" id="KW-0812">Transmembrane</keyword>
<name>A0A3Q3MX18_9TELE</name>
<dbReference type="SUPFAM" id="SSF103575">
    <property type="entry name" value="Plexin repeat"/>
    <property type="match status" value="1"/>
</dbReference>
<evidence type="ECO:0000313" key="13">
    <source>
        <dbReference type="Ensembl" id="ENSMAMP00000027406.1"/>
    </source>
</evidence>
<evidence type="ECO:0000256" key="8">
    <source>
        <dbReference type="SAM" id="MobiDB-lite"/>
    </source>
</evidence>
<dbReference type="Gene3D" id="2.130.10.10">
    <property type="entry name" value="YVTN repeat-like/Quinoprotein amine dehydrogenase"/>
    <property type="match status" value="1"/>
</dbReference>
<dbReference type="GO" id="GO:0005615">
    <property type="term" value="C:extracellular space"/>
    <property type="evidence" value="ECO:0007669"/>
    <property type="project" value="TreeGrafter"/>
</dbReference>
<evidence type="ECO:0000259" key="11">
    <source>
        <dbReference type="PROSITE" id="PS50835"/>
    </source>
</evidence>
<dbReference type="PROSITE" id="PS51004">
    <property type="entry name" value="SEMA"/>
    <property type="match status" value="1"/>
</dbReference>
<dbReference type="GO" id="GO:0045499">
    <property type="term" value="F:chemorepellent activity"/>
    <property type="evidence" value="ECO:0007669"/>
    <property type="project" value="TreeGrafter"/>
</dbReference>
<dbReference type="OrthoDB" id="9988752at2759"/>
<dbReference type="Ensembl" id="ENSMAMT00000028117.2">
    <property type="protein sequence ID" value="ENSMAMP00000027406.1"/>
    <property type="gene ID" value="ENSMAMG00000018435.2"/>
</dbReference>
<comment type="subcellular location">
    <subcellularLocation>
        <location evidence="1">Membrane</location>
    </subcellularLocation>
</comment>
<dbReference type="InterPro" id="IPR002165">
    <property type="entry name" value="Plexin_repeat"/>
</dbReference>
<dbReference type="Proteomes" id="UP000261640">
    <property type="component" value="Unplaced"/>
</dbReference>
<dbReference type="GO" id="GO:0030215">
    <property type="term" value="F:semaphorin receptor binding"/>
    <property type="evidence" value="ECO:0007669"/>
    <property type="project" value="InterPro"/>
</dbReference>
<feature type="signal peptide" evidence="10">
    <location>
        <begin position="1"/>
        <end position="19"/>
    </location>
</feature>
<dbReference type="Pfam" id="PF01437">
    <property type="entry name" value="PSI"/>
    <property type="match status" value="1"/>
</dbReference>
<comment type="similarity">
    <text evidence="2">Belongs to the semaphorin family.</text>
</comment>
<dbReference type="RefSeq" id="XP_026161155.1">
    <property type="nucleotide sequence ID" value="XM_026305370.1"/>
</dbReference>
<dbReference type="FunFam" id="2.130.10.10:FF:001703">
    <property type="entry name" value="Semaphorin 4e"/>
    <property type="match status" value="1"/>
</dbReference>
<dbReference type="PANTHER" id="PTHR11036:SF135">
    <property type="entry name" value="SEMAPHORIN 4D ISOFORM X1-RELATED"/>
    <property type="match status" value="1"/>
</dbReference>
<dbReference type="GO" id="GO:0001755">
    <property type="term" value="P:neural crest cell migration"/>
    <property type="evidence" value="ECO:0007669"/>
    <property type="project" value="TreeGrafter"/>
</dbReference>
<evidence type="ECO:0000259" key="12">
    <source>
        <dbReference type="PROSITE" id="PS51004"/>
    </source>
</evidence>
<dbReference type="RefSeq" id="XP_026161156.1">
    <property type="nucleotide sequence ID" value="XM_026305371.1"/>
</dbReference>
<dbReference type="Gene3D" id="3.30.1680.10">
    <property type="entry name" value="ligand-binding face of the semaphorins, domain 2"/>
    <property type="match status" value="1"/>
</dbReference>
<keyword evidence="14" id="KW-1185">Reference proteome</keyword>
<dbReference type="InterPro" id="IPR013783">
    <property type="entry name" value="Ig-like_fold"/>
</dbReference>
<evidence type="ECO:0000256" key="10">
    <source>
        <dbReference type="SAM" id="SignalP"/>
    </source>
</evidence>
<dbReference type="SUPFAM" id="SSF101912">
    <property type="entry name" value="Sema domain"/>
    <property type="match status" value="1"/>
</dbReference>
<dbReference type="InterPro" id="IPR016201">
    <property type="entry name" value="PSI"/>
</dbReference>
<keyword evidence="6" id="KW-0393">Immunoglobulin domain</keyword>
<evidence type="ECO:0000256" key="6">
    <source>
        <dbReference type="ARBA" id="ARBA00023319"/>
    </source>
</evidence>
<comment type="caution">
    <text evidence="7">Lacks conserved residue(s) required for the propagation of feature annotation.</text>
</comment>
<evidence type="ECO:0000256" key="1">
    <source>
        <dbReference type="ARBA" id="ARBA00004370"/>
    </source>
</evidence>
<accession>A0A3Q3MX18</accession>
<feature type="domain" description="Ig-like" evidence="11">
    <location>
        <begin position="554"/>
        <end position="638"/>
    </location>
</feature>
<dbReference type="InterPro" id="IPR013151">
    <property type="entry name" value="Immunoglobulin_dom"/>
</dbReference>